<comment type="caution">
    <text evidence="1">The sequence shown here is derived from an EMBL/GenBank/DDBJ whole genome shotgun (WGS) entry which is preliminary data.</text>
</comment>
<dbReference type="AlphaFoldDB" id="A0A2S4UKX9"/>
<evidence type="ECO:0000313" key="1">
    <source>
        <dbReference type="EMBL" id="POV97867.1"/>
    </source>
</evidence>
<accession>A0A2S4UKX9</accession>
<keyword evidence="2" id="KW-1185">Reference proteome</keyword>
<reference evidence="1 2" key="1">
    <citation type="submission" date="2017-12" db="EMBL/GenBank/DDBJ databases">
        <title>Gene loss provides genomic basis for host adaptation in cereal stripe rust fungi.</title>
        <authorList>
            <person name="Xia C."/>
        </authorList>
    </citation>
    <scope>NUCLEOTIDE SEQUENCE [LARGE SCALE GENOMIC DNA]</scope>
    <source>
        <strain evidence="1 2">93TX-2</strain>
    </source>
</reference>
<dbReference type="VEuPathDB" id="FungiDB:PSHT_14352"/>
<dbReference type="EMBL" id="PKSM01000318">
    <property type="protein sequence ID" value="POV97867.1"/>
    <property type="molecule type" value="Genomic_DNA"/>
</dbReference>
<sequence length="33" mass="3868">MYKRWCLPPSTWLSCRFTNQTSDSLLTSTPHLP</sequence>
<dbReference type="Proteomes" id="UP000238274">
    <property type="component" value="Unassembled WGS sequence"/>
</dbReference>
<name>A0A2S4UKX9_9BASI</name>
<reference evidence="2" key="2">
    <citation type="journal article" date="2018" name="BMC Genomics">
        <title>Genomic insights into host adaptation between the wheat stripe rust pathogen (Puccinia striiformis f. sp. tritici) and the barley stripe rust pathogen (Puccinia striiformis f. sp. hordei).</title>
        <authorList>
            <person name="Xia C."/>
            <person name="Wang M."/>
            <person name="Yin C."/>
            <person name="Cornejo O.E."/>
            <person name="Hulbert S.H."/>
            <person name="Chen X."/>
        </authorList>
    </citation>
    <scope>NUCLEOTIDE SEQUENCE [LARGE SCALE GENOMIC DNA]</scope>
    <source>
        <strain evidence="2">93TX-2</strain>
    </source>
</reference>
<proteinExistence type="predicted"/>
<protein>
    <submittedName>
        <fullName evidence="1">Uncharacterized protein</fullName>
    </submittedName>
</protein>
<evidence type="ECO:0000313" key="2">
    <source>
        <dbReference type="Proteomes" id="UP000238274"/>
    </source>
</evidence>
<reference evidence="2" key="3">
    <citation type="journal article" date="2018" name="Mol. Plant Microbe Interact.">
        <title>Genome sequence resources for the wheat stripe rust pathogen (Puccinia striiformis f. sp. tritici) and the barley stripe rust pathogen (Puccinia striiformis f. sp. hordei).</title>
        <authorList>
            <person name="Xia C."/>
            <person name="Wang M."/>
            <person name="Yin C."/>
            <person name="Cornejo O.E."/>
            <person name="Hulbert S.H."/>
            <person name="Chen X."/>
        </authorList>
    </citation>
    <scope>NUCLEOTIDE SEQUENCE [LARGE SCALE GENOMIC DNA]</scope>
    <source>
        <strain evidence="2">93TX-2</strain>
    </source>
</reference>
<organism evidence="1 2">
    <name type="scientific">Puccinia striiformis</name>
    <dbReference type="NCBI Taxonomy" id="27350"/>
    <lineage>
        <taxon>Eukaryota</taxon>
        <taxon>Fungi</taxon>
        <taxon>Dikarya</taxon>
        <taxon>Basidiomycota</taxon>
        <taxon>Pucciniomycotina</taxon>
        <taxon>Pucciniomycetes</taxon>
        <taxon>Pucciniales</taxon>
        <taxon>Pucciniaceae</taxon>
        <taxon>Puccinia</taxon>
    </lineage>
</organism>
<gene>
    <name evidence="1" type="ORF">PSHT_14352</name>
</gene>
<dbReference type="PROSITE" id="PS51257">
    <property type="entry name" value="PROKAR_LIPOPROTEIN"/>
    <property type="match status" value="1"/>
</dbReference>